<accession>A0A517Y3J1</accession>
<keyword evidence="3" id="KW-1185">Reference proteome</keyword>
<feature type="transmembrane region" description="Helical" evidence="1">
    <location>
        <begin position="52"/>
        <end position="73"/>
    </location>
</feature>
<feature type="transmembrane region" description="Helical" evidence="1">
    <location>
        <begin position="20"/>
        <end position="40"/>
    </location>
</feature>
<protein>
    <submittedName>
        <fullName evidence="2">Uncharacterized protein</fullName>
    </submittedName>
</protein>
<organism evidence="2 3">
    <name type="scientific">Urbifossiella limnaea</name>
    <dbReference type="NCBI Taxonomy" id="2528023"/>
    <lineage>
        <taxon>Bacteria</taxon>
        <taxon>Pseudomonadati</taxon>
        <taxon>Planctomycetota</taxon>
        <taxon>Planctomycetia</taxon>
        <taxon>Gemmatales</taxon>
        <taxon>Gemmataceae</taxon>
        <taxon>Urbifossiella</taxon>
    </lineage>
</organism>
<dbReference type="EMBL" id="CP036273">
    <property type="protein sequence ID" value="QDU24311.1"/>
    <property type="molecule type" value="Genomic_DNA"/>
</dbReference>
<gene>
    <name evidence="2" type="ORF">ETAA1_63250</name>
</gene>
<keyword evidence="1" id="KW-0812">Transmembrane</keyword>
<evidence type="ECO:0000313" key="2">
    <source>
        <dbReference type="EMBL" id="QDU24311.1"/>
    </source>
</evidence>
<keyword evidence="1" id="KW-0472">Membrane</keyword>
<sequence>MLFFVLGYLLPGPKPWTTREVFTFVVFPVVCVWSPGLAAFIDRVADPRPARYYPVVFFRWFGWVVLVLVNGAHQYQRWAPPAS</sequence>
<evidence type="ECO:0000256" key="1">
    <source>
        <dbReference type="SAM" id="Phobius"/>
    </source>
</evidence>
<proteinExistence type="predicted"/>
<dbReference type="RefSeq" id="WP_145244477.1">
    <property type="nucleotide sequence ID" value="NZ_CP036273.1"/>
</dbReference>
<keyword evidence="1" id="KW-1133">Transmembrane helix</keyword>
<evidence type="ECO:0000313" key="3">
    <source>
        <dbReference type="Proteomes" id="UP000319576"/>
    </source>
</evidence>
<reference evidence="2 3" key="1">
    <citation type="submission" date="2019-02" db="EMBL/GenBank/DDBJ databases">
        <title>Deep-cultivation of Planctomycetes and their phenomic and genomic characterization uncovers novel biology.</title>
        <authorList>
            <person name="Wiegand S."/>
            <person name="Jogler M."/>
            <person name="Boedeker C."/>
            <person name="Pinto D."/>
            <person name="Vollmers J."/>
            <person name="Rivas-Marin E."/>
            <person name="Kohn T."/>
            <person name="Peeters S.H."/>
            <person name="Heuer A."/>
            <person name="Rast P."/>
            <person name="Oberbeckmann S."/>
            <person name="Bunk B."/>
            <person name="Jeske O."/>
            <person name="Meyerdierks A."/>
            <person name="Storesund J.E."/>
            <person name="Kallscheuer N."/>
            <person name="Luecker S."/>
            <person name="Lage O.M."/>
            <person name="Pohl T."/>
            <person name="Merkel B.J."/>
            <person name="Hornburger P."/>
            <person name="Mueller R.-W."/>
            <person name="Bruemmer F."/>
            <person name="Labrenz M."/>
            <person name="Spormann A.M."/>
            <person name="Op den Camp H."/>
            <person name="Overmann J."/>
            <person name="Amann R."/>
            <person name="Jetten M.S.M."/>
            <person name="Mascher T."/>
            <person name="Medema M.H."/>
            <person name="Devos D.P."/>
            <person name="Kaster A.-K."/>
            <person name="Ovreas L."/>
            <person name="Rohde M."/>
            <person name="Galperin M.Y."/>
            <person name="Jogler C."/>
        </authorList>
    </citation>
    <scope>NUCLEOTIDE SEQUENCE [LARGE SCALE GENOMIC DNA]</scope>
    <source>
        <strain evidence="2 3">ETA_A1</strain>
    </source>
</reference>
<dbReference type="KEGG" id="uli:ETAA1_63250"/>
<name>A0A517Y3J1_9BACT</name>
<dbReference type="AlphaFoldDB" id="A0A517Y3J1"/>
<dbReference type="Proteomes" id="UP000319576">
    <property type="component" value="Chromosome"/>
</dbReference>